<organism evidence="11 12">
    <name type="scientific">Hominifimenecus microfluidus</name>
    <dbReference type="NCBI Taxonomy" id="2885348"/>
    <lineage>
        <taxon>Bacteria</taxon>
        <taxon>Bacillati</taxon>
        <taxon>Bacillota</taxon>
        <taxon>Clostridia</taxon>
        <taxon>Lachnospirales</taxon>
        <taxon>Lachnospiraceae</taxon>
        <taxon>Hominifimenecus</taxon>
    </lineage>
</organism>
<dbReference type="SUPFAM" id="SSF158791">
    <property type="entry name" value="MgtE N-terminal domain-like"/>
    <property type="match status" value="1"/>
</dbReference>
<evidence type="ECO:0000256" key="7">
    <source>
        <dbReference type="ARBA" id="ARBA00023136"/>
    </source>
</evidence>
<protein>
    <recommendedName>
        <fullName evidence="9">Magnesium transporter MgtE</fullName>
    </recommendedName>
</protein>
<dbReference type="GO" id="GO:0015095">
    <property type="term" value="F:magnesium ion transmembrane transporter activity"/>
    <property type="evidence" value="ECO:0007669"/>
    <property type="project" value="UniProtKB-UniRule"/>
</dbReference>
<keyword evidence="5 9" id="KW-0460">Magnesium</keyword>
<dbReference type="PANTHER" id="PTHR43773:SF1">
    <property type="entry name" value="MAGNESIUM TRANSPORTER MGTE"/>
    <property type="match status" value="1"/>
</dbReference>
<dbReference type="InterPro" id="IPR038076">
    <property type="entry name" value="MgtE_N_sf"/>
</dbReference>
<dbReference type="Pfam" id="PF01769">
    <property type="entry name" value="MgtE"/>
    <property type="match status" value="1"/>
</dbReference>
<comment type="function">
    <text evidence="9">Acts as a magnesium transporter.</text>
</comment>
<keyword evidence="3 9" id="KW-0813">Transport</keyword>
<dbReference type="AlphaFoldDB" id="A0AAE3JGN1"/>
<comment type="subunit">
    <text evidence="9">Homodimer.</text>
</comment>
<evidence type="ECO:0000256" key="9">
    <source>
        <dbReference type="RuleBase" id="RU362011"/>
    </source>
</evidence>
<keyword evidence="9" id="KW-1003">Cell membrane</keyword>
<dbReference type="InterPro" id="IPR000644">
    <property type="entry name" value="CBS_dom"/>
</dbReference>
<comment type="caution">
    <text evidence="9">Lacks conserved residue(s) required for the propagation of feature annotation.</text>
</comment>
<dbReference type="GO" id="GO:0005886">
    <property type="term" value="C:plasma membrane"/>
    <property type="evidence" value="ECO:0007669"/>
    <property type="project" value="UniProtKB-SubCell"/>
</dbReference>
<dbReference type="InterPro" id="IPR036739">
    <property type="entry name" value="SLC41_membr_dom_sf"/>
</dbReference>
<evidence type="ECO:0000256" key="6">
    <source>
        <dbReference type="ARBA" id="ARBA00022989"/>
    </source>
</evidence>
<dbReference type="SMART" id="SM00116">
    <property type="entry name" value="CBS"/>
    <property type="match status" value="2"/>
</dbReference>
<comment type="similarity">
    <text evidence="2 9">Belongs to the SLC41A transporter family.</text>
</comment>
<keyword evidence="6 9" id="KW-1133">Transmembrane helix</keyword>
<keyword evidence="4 9" id="KW-0812">Transmembrane</keyword>
<feature type="domain" description="CBS" evidence="10">
    <location>
        <begin position="201"/>
        <end position="257"/>
    </location>
</feature>
<comment type="caution">
    <text evidence="11">The sequence shown here is derived from an EMBL/GenBank/DDBJ whole genome shotgun (WGS) entry which is preliminary data.</text>
</comment>
<keyword evidence="8" id="KW-0129">CBS domain</keyword>
<dbReference type="Gene3D" id="1.10.357.20">
    <property type="entry name" value="SLC41 divalent cation transporters, integral membrane domain"/>
    <property type="match status" value="1"/>
</dbReference>
<dbReference type="Proteomes" id="UP001198182">
    <property type="component" value="Unassembled WGS sequence"/>
</dbReference>
<evidence type="ECO:0000313" key="11">
    <source>
        <dbReference type="EMBL" id="MCC2232793.1"/>
    </source>
</evidence>
<reference evidence="11" key="1">
    <citation type="submission" date="2021-10" db="EMBL/GenBank/DDBJ databases">
        <title>Anaerobic single-cell dispensing facilitates the cultivation of human gut bacteria.</title>
        <authorList>
            <person name="Afrizal A."/>
        </authorList>
    </citation>
    <scope>NUCLEOTIDE SEQUENCE</scope>
    <source>
        <strain evidence="11">CLA-AA-H215</strain>
    </source>
</reference>
<dbReference type="CDD" id="cd04606">
    <property type="entry name" value="CBS_pair_Mg_transporter"/>
    <property type="match status" value="1"/>
</dbReference>
<dbReference type="Pfam" id="PF03448">
    <property type="entry name" value="MgtE_N"/>
    <property type="match status" value="1"/>
</dbReference>
<gene>
    <name evidence="11" type="primary">mgtE</name>
    <name evidence="11" type="ORF">LKD81_17725</name>
</gene>
<evidence type="ECO:0000256" key="4">
    <source>
        <dbReference type="ARBA" id="ARBA00022692"/>
    </source>
</evidence>
<dbReference type="EMBL" id="JAJEQR010000101">
    <property type="protein sequence ID" value="MCC2232793.1"/>
    <property type="molecule type" value="Genomic_DNA"/>
</dbReference>
<dbReference type="InterPro" id="IPR046342">
    <property type="entry name" value="CBS_dom_sf"/>
</dbReference>
<dbReference type="RefSeq" id="WP_308455177.1">
    <property type="nucleotide sequence ID" value="NZ_JAJEQR010000101.1"/>
</dbReference>
<accession>A0AAE3JGN1</accession>
<feature type="transmembrane region" description="Helical" evidence="9">
    <location>
        <begin position="421"/>
        <end position="443"/>
    </location>
</feature>
<dbReference type="NCBIfam" id="TIGR00400">
    <property type="entry name" value="mgtE"/>
    <property type="match status" value="1"/>
</dbReference>
<keyword evidence="7 9" id="KW-0472">Membrane</keyword>
<dbReference type="SMART" id="SM00924">
    <property type="entry name" value="MgtE_N"/>
    <property type="match status" value="1"/>
</dbReference>
<dbReference type="InterPro" id="IPR006667">
    <property type="entry name" value="SLC41_membr_dom"/>
</dbReference>
<keyword evidence="9" id="KW-0479">Metal-binding</keyword>
<dbReference type="SUPFAM" id="SSF161093">
    <property type="entry name" value="MgtE membrane domain-like"/>
    <property type="match status" value="1"/>
</dbReference>
<evidence type="ECO:0000256" key="5">
    <source>
        <dbReference type="ARBA" id="ARBA00022842"/>
    </source>
</evidence>
<dbReference type="Pfam" id="PF00571">
    <property type="entry name" value="CBS"/>
    <property type="match status" value="2"/>
</dbReference>
<name>A0AAE3JGN1_9FIRM</name>
<dbReference type="GO" id="GO:0046872">
    <property type="term" value="F:metal ion binding"/>
    <property type="evidence" value="ECO:0007669"/>
    <property type="project" value="UniProtKB-KW"/>
</dbReference>
<evidence type="ECO:0000256" key="2">
    <source>
        <dbReference type="ARBA" id="ARBA00009749"/>
    </source>
</evidence>
<feature type="domain" description="CBS" evidence="10">
    <location>
        <begin position="137"/>
        <end position="200"/>
    </location>
</feature>
<feature type="transmembrane region" description="Helical" evidence="9">
    <location>
        <begin position="385"/>
        <end position="409"/>
    </location>
</feature>
<proteinExistence type="inferred from homology"/>
<evidence type="ECO:0000256" key="1">
    <source>
        <dbReference type="ARBA" id="ARBA00004141"/>
    </source>
</evidence>
<dbReference type="InterPro" id="IPR006669">
    <property type="entry name" value="MgtE_transporter"/>
</dbReference>
<evidence type="ECO:0000256" key="8">
    <source>
        <dbReference type="PROSITE-ProRule" id="PRU00703"/>
    </source>
</evidence>
<evidence type="ECO:0000256" key="3">
    <source>
        <dbReference type="ARBA" id="ARBA00022448"/>
    </source>
</evidence>
<evidence type="ECO:0000259" key="10">
    <source>
        <dbReference type="PROSITE" id="PS51371"/>
    </source>
</evidence>
<keyword evidence="12" id="KW-1185">Reference proteome</keyword>
<dbReference type="PROSITE" id="PS51371">
    <property type="entry name" value="CBS"/>
    <property type="match status" value="2"/>
</dbReference>
<comment type="subcellular location">
    <subcellularLocation>
        <location evidence="9">Cell membrane</location>
        <topology evidence="9">Multi-pass membrane protein</topology>
    </subcellularLocation>
    <subcellularLocation>
        <location evidence="1">Membrane</location>
        <topology evidence="1">Multi-pass membrane protein</topology>
    </subcellularLocation>
</comment>
<evidence type="ECO:0000313" key="12">
    <source>
        <dbReference type="Proteomes" id="UP001198182"/>
    </source>
</evidence>
<dbReference type="Gene3D" id="1.25.60.10">
    <property type="entry name" value="MgtE N-terminal domain-like"/>
    <property type="match status" value="1"/>
</dbReference>
<dbReference type="PANTHER" id="PTHR43773">
    <property type="entry name" value="MAGNESIUM TRANSPORTER MGTE"/>
    <property type="match status" value="1"/>
</dbReference>
<sequence length="453" mass="51205">MEFEKVREEDVLKLLEERKFADVRDLLKDMEPIDIAELLEEMPEEKLPLLFRILPKEMAADTFVEMDSDMQEYLIQTFSDKELKEVMEDMYLDDTVDMIEEMPANVVRRILKHTSPEMRIKINGILQYPKDSAGSMMTTEYVDLRKDMTVQDAFTRIRRTGVDKETIYTCYVVNNNRMLLGMVSVKDLLLHNYDDVIEDIMEPNVIYATTLEDQEHVAEQFSKYDFIALPVVDMEQRLVGIITVDDAMDVMEQEATEDIEKMAAIMPTEKPYMKTSVFETYKKRIPWLLLLMISATFTSMIIKHYEAALATAAILSAYIPMLMDTGGNAGGQVSVTVIRALSLHDIEYSDVPAIIWKELRVALCCGGTLAAANFVKLLVFDRLSLTVAAIICLTLISTVIVAKIIGCTLPILAKRVGFDPAVMASPFITTIVDAVSLMIYFRIATAMMPGLGG</sequence>
<dbReference type="SUPFAM" id="SSF54631">
    <property type="entry name" value="CBS-domain pair"/>
    <property type="match status" value="1"/>
</dbReference>
<dbReference type="Gene3D" id="3.10.580.10">
    <property type="entry name" value="CBS-domain"/>
    <property type="match status" value="1"/>
</dbReference>
<dbReference type="InterPro" id="IPR006668">
    <property type="entry name" value="Mg_transptr_MgtE_intracell_dom"/>
</dbReference>